<keyword evidence="2" id="KW-0472">Membrane</keyword>
<evidence type="ECO:0000256" key="2">
    <source>
        <dbReference type="SAM" id="Phobius"/>
    </source>
</evidence>
<reference evidence="3 4" key="1">
    <citation type="journal article" date="2019" name="Int. J. Syst. Evol. Microbiol.">
        <title>The Global Catalogue of Microorganisms (GCM) 10K type strain sequencing project: providing services to taxonomists for standard genome sequencing and annotation.</title>
        <authorList>
            <consortium name="The Broad Institute Genomics Platform"/>
            <consortium name="The Broad Institute Genome Sequencing Center for Infectious Disease"/>
            <person name="Wu L."/>
            <person name="Ma J."/>
        </authorList>
    </citation>
    <scope>NUCLEOTIDE SEQUENCE [LARGE SCALE GENOMIC DNA]</scope>
    <source>
        <strain evidence="3 4">JCM 6307</strain>
    </source>
</reference>
<keyword evidence="2" id="KW-1133">Transmembrane helix</keyword>
<feature type="region of interest" description="Disordered" evidence="1">
    <location>
        <begin position="44"/>
        <end position="194"/>
    </location>
</feature>
<evidence type="ECO:0000256" key="1">
    <source>
        <dbReference type="SAM" id="MobiDB-lite"/>
    </source>
</evidence>
<evidence type="ECO:0000313" key="4">
    <source>
        <dbReference type="Proteomes" id="UP001501358"/>
    </source>
</evidence>
<accession>A0ABN3MH87</accession>
<dbReference type="EMBL" id="BAAATA010000027">
    <property type="protein sequence ID" value="GAA2500130.1"/>
    <property type="molecule type" value="Genomic_DNA"/>
</dbReference>
<dbReference type="RefSeq" id="WP_344384622.1">
    <property type="nucleotide sequence ID" value="NZ_BAAATA010000027.1"/>
</dbReference>
<sequence>MGRHRRSIPASPSASARRTRFTALTAAGVSLGAGVAAWALVTAPGPAADGTVPQAAAAPSVLPTPASTGGPADAGPGGPNPGATVDTASREDARGGRSAGTGGKAVREDATAPDGLGKEPAAQADRQHTEPRPPGPADRPPAPDRGRAPAPPAGGTAPRPPSTGTPTTPAPPAAPAPPAQTPEPPAAPGGTGLLTGITDLLENLLGGLLGR</sequence>
<feature type="transmembrane region" description="Helical" evidence="2">
    <location>
        <begin position="21"/>
        <end position="41"/>
    </location>
</feature>
<protein>
    <recommendedName>
        <fullName evidence="5">Translation initiation factor IF-2</fullName>
    </recommendedName>
</protein>
<organism evidence="3 4">
    <name type="scientific">Streptomyces thermolineatus</name>
    <dbReference type="NCBI Taxonomy" id="44033"/>
    <lineage>
        <taxon>Bacteria</taxon>
        <taxon>Bacillati</taxon>
        <taxon>Actinomycetota</taxon>
        <taxon>Actinomycetes</taxon>
        <taxon>Kitasatosporales</taxon>
        <taxon>Streptomycetaceae</taxon>
        <taxon>Streptomyces</taxon>
    </lineage>
</organism>
<evidence type="ECO:0008006" key="5">
    <source>
        <dbReference type="Google" id="ProtNLM"/>
    </source>
</evidence>
<proteinExistence type="predicted"/>
<keyword evidence="4" id="KW-1185">Reference proteome</keyword>
<feature type="compositionally biased region" description="Pro residues" evidence="1">
    <location>
        <begin position="158"/>
        <end position="187"/>
    </location>
</feature>
<gene>
    <name evidence="3" type="ORF">GCM10010406_40820</name>
</gene>
<name>A0ABN3MH87_9ACTN</name>
<dbReference type="Proteomes" id="UP001501358">
    <property type="component" value="Unassembled WGS sequence"/>
</dbReference>
<feature type="compositionally biased region" description="Low complexity" evidence="1">
    <location>
        <begin position="63"/>
        <end position="74"/>
    </location>
</feature>
<comment type="caution">
    <text evidence="3">The sequence shown here is derived from an EMBL/GenBank/DDBJ whole genome shotgun (WGS) entry which is preliminary data.</text>
</comment>
<evidence type="ECO:0000313" key="3">
    <source>
        <dbReference type="EMBL" id="GAA2500130.1"/>
    </source>
</evidence>
<keyword evidence="2" id="KW-0812">Transmembrane</keyword>